<keyword evidence="7" id="KW-1185">Reference proteome</keyword>
<dbReference type="GO" id="GO:0003677">
    <property type="term" value="F:DNA binding"/>
    <property type="evidence" value="ECO:0007669"/>
    <property type="project" value="UniProtKB-KW"/>
</dbReference>
<evidence type="ECO:0000313" key="6">
    <source>
        <dbReference type="EMBL" id="ANE46147.1"/>
    </source>
</evidence>
<evidence type="ECO:0000256" key="3">
    <source>
        <dbReference type="ARBA" id="ARBA00023125"/>
    </source>
</evidence>
<dbReference type="KEGG" id="pswu:SY83_07555"/>
<dbReference type="PROSITE" id="PS50931">
    <property type="entry name" value="HTH_LYSR"/>
    <property type="match status" value="1"/>
</dbReference>
<dbReference type="InterPro" id="IPR000847">
    <property type="entry name" value="LysR_HTH_N"/>
</dbReference>
<keyword evidence="2" id="KW-0805">Transcription regulation</keyword>
<dbReference type="SUPFAM" id="SSF46785">
    <property type="entry name" value="Winged helix' DNA-binding domain"/>
    <property type="match status" value="1"/>
</dbReference>
<protein>
    <submittedName>
        <fullName evidence="6">LysR family transcriptional regulator</fullName>
    </submittedName>
</protein>
<dbReference type="Pfam" id="PF03466">
    <property type="entry name" value="LysR_substrate"/>
    <property type="match status" value="1"/>
</dbReference>
<proteinExistence type="inferred from homology"/>
<dbReference type="CDD" id="cd05466">
    <property type="entry name" value="PBP2_LTTR_substrate"/>
    <property type="match status" value="1"/>
</dbReference>
<dbReference type="PANTHER" id="PTHR30419:SF8">
    <property type="entry name" value="NITROGEN ASSIMILATION TRANSCRIPTIONAL ACTIVATOR-RELATED"/>
    <property type="match status" value="1"/>
</dbReference>
<dbReference type="SUPFAM" id="SSF53850">
    <property type="entry name" value="Periplasmic binding protein-like II"/>
    <property type="match status" value="1"/>
</dbReference>
<comment type="similarity">
    <text evidence="1">Belongs to the LysR transcriptional regulatory family.</text>
</comment>
<dbReference type="PANTHER" id="PTHR30419">
    <property type="entry name" value="HTH-TYPE TRANSCRIPTIONAL REGULATOR YBHD"/>
    <property type="match status" value="1"/>
</dbReference>
<accession>A0A172TH07</accession>
<dbReference type="PATRIC" id="fig|1178515.4.peg.1498"/>
<sequence>MDELLVFATVVEQSSLNKASQLLNLSQPALSRKISKLEDQLGIELFERIGRRLELTRLGRICYDYAVQIRELQQRMQLEIQTYKAAGTGKITIGASLTTLQSTLPELITLFRDHYPETEIKAVTGKTHEIVSLVKEKKVDVGLIAAVINQSDLVCEPLFDDHLCLVLPRTHDYVRRKELSLTDLNGLPLILFSKGTWYRILTDELFLRYRITPDVHMEIDSFEAITRLVSTCHTATLLPQSYVRQDVLTNNGLVMRQIEELEQTARTTSIIYGDYASLNETARQLIAKAREYYQT</sequence>
<feature type="domain" description="HTH lysR-type" evidence="5">
    <location>
        <begin position="1"/>
        <end position="56"/>
    </location>
</feature>
<evidence type="ECO:0000256" key="4">
    <source>
        <dbReference type="ARBA" id="ARBA00023163"/>
    </source>
</evidence>
<dbReference type="InterPro" id="IPR036390">
    <property type="entry name" value="WH_DNA-bd_sf"/>
</dbReference>
<organism evidence="6 7">
    <name type="scientific">Paenibacillus swuensis</name>
    <dbReference type="NCBI Taxonomy" id="1178515"/>
    <lineage>
        <taxon>Bacteria</taxon>
        <taxon>Bacillati</taxon>
        <taxon>Bacillota</taxon>
        <taxon>Bacilli</taxon>
        <taxon>Bacillales</taxon>
        <taxon>Paenibacillaceae</taxon>
        <taxon>Paenibacillus</taxon>
    </lineage>
</organism>
<dbReference type="PRINTS" id="PR00039">
    <property type="entry name" value="HTHLYSR"/>
</dbReference>
<dbReference type="Gene3D" id="3.40.190.290">
    <property type="match status" value="1"/>
</dbReference>
<name>A0A172TH07_9BACL</name>
<evidence type="ECO:0000259" key="5">
    <source>
        <dbReference type="PROSITE" id="PS50931"/>
    </source>
</evidence>
<dbReference type="Proteomes" id="UP000076927">
    <property type="component" value="Chromosome"/>
</dbReference>
<dbReference type="RefSeq" id="WP_068605632.1">
    <property type="nucleotide sequence ID" value="NZ_CP011388.1"/>
</dbReference>
<evidence type="ECO:0000256" key="1">
    <source>
        <dbReference type="ARBA" id="ARBA00009437"/>
    </source>
</evidence>
<dbReference type="Pfam" id="PF00126">
    <property type="entry name" value="HTH_1"/>
    <property type="match status" value="1"/>
</dbReference>
<dbReference type="InterPro" id="IPR050950">
    <property type="entry name" value="HTH-type_LysR_regulators"/>
</dbReference>
<dbReference type="OrthoDB" id="2659059at2"/>
<dbReference type="FunFam" id="1.10.10.10:FF:000001">
    <property type="entry name" value="LysR family transcriptional regulator"/>
    <property type="match status" value="1"/>
</dbReference>
<dbReference type="EMBL" id="CP011388">
    <property type="protein sequence ID" value="ANE46147.1"/>
    <property type="molecule type" value="Genomic_DNA"/>
</dbReference>
<dbReference type="InterPro" id="IPR036388">
    <property type="entry name" value="WH-like_DNA-bd_sf"/>
</dbReference>
<dbReference type="Gene3D" id="1.10.10.10">
    <property type="entry name" value="Winged helix-like DNA-binding domain superfamily/Winged helix DNA-binding domain"/>
    <property type="match status" value="1"/>
</dbReference>
<evidence type="ECO:0000313" key="7">
    <source>
        <dbReference type="Proteomes" id="UP000076927"/>
    </source>
</evidence>
<keyword evidence="4" id="KW-0804">Transcription</keyword>
<keyword evidence="3" id="KW-0238">DNA-binding</keyword>
<reference evidence="6 7" key="1">
    <citation type="submission" date="2015-01" db="EMBL/GenBank/DDBJ databases">
        <title>Paenibacillus swuensis/DY6/whole genome sequencing.</title>
        <authorList>
            <person name="Kim M.K."/>
            <person name="Srinivasan S."/>
            <person name="Lee J.-J."/>
        </authorList>
    </citation>
    <scope>NUCLEOTIDE SEQUENCE [LARGE SCALE GENOMIC DNA]</scope>
    <source>
        <strain evidence="6 7">DY6</strain>
    </source>
</reference>
<dbReference type="GO" id="GO:0005829">
    <property type="term" value="C:cytosol"/>
    <property type="evidence" value="ECO:0007669"/>
    <property type="project" value="TreeGrafter"/>
</dbReference>
<dbReference type="InterPro" id="IPR005119">
    <property type="entry name" value="LysR_subst-bd"/>
</dbReference>
<dbReference type="GO" id="GO:0003700">
    <property type="term" value="F:DNA-binding transcription factor activity"/>
    <property type="evidence" value="ECO:0007669"/>
    <property type="project" value="InterPro"/>
</dbReference>
<gene>
    <name evidence="6" type="ORF">SY83_07555</name>
</gene>
<dbReference type="STRING" id="1178515.SY83_07555"/>
<dbReference type="AlphaFoldDB" id="A0A172TH07"/>
<evidence type="ECO:0000256" key="2">
    <source>
        <dbReference type="ARBA" id="ARBA00023015"/>
    </source>
</evidence>